<evidence type="ECO:0008006" key="4">
    <source>
        <dbReference type="Google" id="ProtNLM"/>
    </source>
</evidence>
<comment type="caution">
    <text evidence="2">The sequence shown here is derived from an EMBL/GenBank/DDBJ whole genome shotgun (WGS) entry which is preliminary data.</text>
</comment>
<dbReference type="PANTHER" id="PTHR41302:SF2">
    <property type="entry name" value="PRESPORE SPECIFIC TRANSCRIPTIONAL ACTIVATOR RSFA"/>
    <property type="match status" value="1"/>
</dbReference>
<name>A0ABX1Y2M3_9BACL</name>
<dbReference type="Proteomes" id="UP000616779">
    <property type="component" value="Unassembled WGS sequence"/>
</dbReference>
<protein>
    <recommendedName>
        <fullName evidence="4">RsfA family transcriptional regulator</fullName>
    </recommendedName>
</protein>
<feature type="coiled-coil region" evidence="1">
    <location>
        <begin position="111"/>
        <end position="138"/>
    </location>
</feature>
<evidence type="ECO:0000313" key="2">
    <source>
        <dbReference type="EMBL" id="NOU74709.1"/>
    </source>
</evidence>
<dbReference type="PANTHER" id="PTHR41302">
    <property type="entry name" value="PRESPORE-SPECIFIC TRANSCRIPTIONAL REGULATOR RSFA-RELATED"/>
    <property type="match status" value="1"/>
</dbReference>
<reference evidence="2 3" key="1">
    <citation type="submission" date="2019-10" db="EMBL/GenBank/DDBJ databases">
        <title>Description of Paenibacillus terrestris sp. nov.</title>
        <authorList>
            <person name="Carlier A."/>
            <person name="Qi S."/>
        </authorList>
    </citation>
    <scope>NUCLEOTIDE SEQUENCE [LARGE SCALE GENOMIC DNA]</scope>
    <source>
        <strain evidence="2 3">LMG 31458</strain>
    </source>
</reference>
<dbReference type="InterPro" id="IPR014243">
    <property type="entry name" value="RsfA-like"/>
</dbReference>
<proteinExistence type="predicted"/>
<evidence type="ECO:0000313" key="3">
    <source>
        <dbReference type="Proteomes" id="UP000616779"/>
    </source>
</evidence>
<keyword evidence="3" id="KW-1185">Reference proteome</keyword>
<dbReference type="RefSeq" id="WP_171646107.1">
    <property type="nucleotide sequence ID" value="NZ_WHOA01000182.1"/>
</dbReference>
<accession>A0ABX1Y2M3</accession>
<dbReference type="EMBL" id="WHOA01000182">
    <property type="protein sequence ID" value="NOU74709.1"/>
    <property type="molecule type" value="Genomic_DNA"/>
</dbReference>
<evidence type="ECO:0000256" key="1">
    <source>
        <dbReference type="SAM" id="Coils"/>
    </source>
</evidence>
<sequence length="178" mass="20693">MKEKRREDAWEKNHDVTLVQTVISHIKNGSTQLAAFEESASRLNRTAAACGFRWNKELRSQYETEINDARSFRMNLKQQKQQVRVTSASSLEYGSIAPKYEEAFNQIIKIARDQAQKFEQLINENSKLKLEIKELKNQRNINDFASKKTKEDVAAEDLQTFLKIMNRARNLTTLNLNI</sequence>
<gene>
    <name evidence="2" type="ORF">GC098_25540</name>
</gene>
<organism evidence="2 3">
    <name type="scientific">Paenibacillus phytorum</name>
    <dbReference type="NCBI Taxonomy" id="2654977"/>
    <lineage>
        <taxon>Bacteria</taxon>
        <taxon>Bacillati</taxon>
        <taxon>Bacillota</taxon>
        <taxon>Bacilli</taxon>
        <taxon>Bacillales</taxon>
        <taxon>Paenibacillaceae</taxon>
        <taxon>Paenibacillus</taxon>
    </lineage>
</organism>
<keyword evidence="1" id="KW-0175">Coiled coil</keyword>